<dbReference type="Proteomes" id="UP000641646">
    <property type="component" value="Unassembled WGS sequence"/>
</dbReference>
<name>A0A926VA91_9CYAN</name>
<dbReference type="RefSeq" id="WP_190461907.1">
    <property type="nucleotide sequence ID" value="NZ_JACJPW010000005.1"/>
</dbReference>
<evidence type="ECO:0000313" key="2">
    <source>
        <dbReference type="Proteomes" id="UP000641646"/>
    </source>
</evidence>
<organism evidence="1 2">
    <name type="scientific">Aerosakkonema funiforme FACHB-1375</name>
    <dbReference type="NCBI Taxonomy" id="2949571"/>
    <lineage>
        <taxon>Bacteria</taxon>
        <taxon>Bacillati</taxon>
        <taxon>Cyanobacteriota</taxon>
        <taxon>Cyanophyceae</taxon>
        <taxon>Oscillatoriophycideae</taxon>
        <taxon>Aerosakkonematales</taxon>
        <taxon>Aerosakkonemataceae</taxon>
        <taxon>Aerosakkonema</taxon>
    </lineage>
</organism>
<dbReference type="EMBL" id="JACJPW010000005">
    <property type="protein sequence ID" value="MBD2180071.1"/>
    <property type="molecule type" value="Genomic_DNA"/>
</dbReference>
<reference evidence="1" key="1">
    <citation type="journal article" date="2015" name="ISME J.">
        <title>Draft Genome Sequence of Streptomyces incarnatus NRRL8089, which Produces the Nucleoside Antibiotic Sinefungin.</title>
        <authorList>
            <person name="Oshima K."/>
            <person name="Hattori M."/>
            <person name="Shimizu H."/>
            <person name="Fukuda K."/>
            <person name="Nemoto M."/>
            <person name="Inagaki K."/>
            <person name="Tamura T."/>
        </authorList>
    </citation>
    <scope>NUCLEOTIDE SEQUENCE</scope>
    <source>
        <strain evidence="1">FACHB-1375</strain>
    </source>
</reference>
<reference evidence="1" key="2">
    <citation type="submission" date="2020-08" db="EMBL/GenBank/DDBJ databases">
        <authorList>
            <person name="Chen M."/>
            <person name="Teng W."/>
            <person name="Zhao L."/>
            <person name="Hu C."/>
            <person name="Zhou Y."/>
            <person name="Han B."/>
            <person name="Song L."/>
            <person name="Shu W."/>
        </authorList>
    </citation>
    <scope>NUCLEOTIDE SEQUENCE</scope>
    <source>
        <strain evidence="1">FACHB-1375</strain>
    </source>
</reference>
<dbReference type="AlphaFoldDB" id="A0A926VA91"/>
<proteinExistence type="predicted"/>
<keyword evidence="2" id="KW-1185">Reference proteome</keyword>
<sequence>MKVLSGFDEVVQYLQQHENSTRIKKLIFGACHNVWENDLNKLQNFTFQDLLKKLFEANPTPENLKLTLDKVVKTLNKPGEYSVIATIIFEKVSKLYSNIEEPTQVVSSGSKSPALAVQPIAQKQPDVATKSQVNQTVPPYDRFNVRMEIMKYTNPFRAKVLIFSTLYHQLSFSEQDLVTIRSYEFDDLLFNLYAFCETVRELEARLSSTARCLFEPEENSQAASAIIQTLKPFYTNRVPGMYKVKILENVMSVETQAGIDRGQLMNVTESHLNDENDNTYQVRQL</sequence>
<evidence type="ECO:0000313" key="1">
    <source>
        <dbReference type="EMBL" id="MBD2180071.1"/>
    </source>
</evidence>
<comment type="caution">
    <text evidence="1">The sequence shown here is derived from an EMBL/GenBank/DDBJ whole genome shotgun (WGS) entry which is preliminary data.</text>
</comment>
<accession>A0A926VA91</accession>
<gene>
    <name evidence="1" type="ORF">H6G03_02895</name>
</gene>
<protein>
    <submittedName>
        <fullName evidence="1">Uncharacterized protein</fullName>
    </submittedName>
</protein>